<dbReference type="RefSeq" id="WP_016464818.1">
    <property type="nucleotide sequence ID" value="NZ_CP025299.1"/>
</dbReference>
<dbReference type="Proteomes" id="UP000233276">
    <property type="component" value="Chromosome"/>
</dbReference>
<gene>
    <name evidence="1" type="ORF">CXR34_08120</name>
</gene>
<dbReference type="AlphaFoldDB" id="A0A2K9D749"/>
<accession>A0A2K9D749</accession>
<proteinExistence type="predicted"/>
<name>A0A2K9D749_9MICO</name>
<protein>
    <submittedName>
        <fullName evidence="1">Uncharacterized protein</fullName>
    </submittedName>
</protein>
<evidence type="ECO:0000313" key="1">
    <source>
        <dbReference type="EMBL" id="AUG29430.1"/>
    </source>
</evidence>
<sequence>MAEEPQLANWTRERVSAMNRLAFARAQNRDLLQAESDARIDLAAAIMAMDETADRPGRHNLVEQQAVNDALTAYGNALADLIRGEKSEPAPVVDVPRAEGSIA</sequence>
<organism evidence="1 2">
    <name type="scientific">Microbacterium hominis</name>
    <dbReference type="NCBI Taxonomy" id="162426"/>
    <lineage>
        <taxon>Bacteria</taxon>
        <taxon>Bacillati</taxon>
        <taxon>Actinomycetota</taxon>
        <taxon>Actinomycetes</taxon>
        <taxon>Micrococcales</taxon>
        <taxon>Microbacteriaceae</taxon>
        <taxon>Microbacterium</taxon>
    </lineage>
</organism>
<evidence type="ECO:0000313" key="2">
    <source>
        <dbReference type="Proteomes" id="UP000233276"/>
    </source>
</evidence>
<dbReference type="KEGG" id="mhos:CXR34_08120"/>
<dbReference type="EMBL" id="CP025299">
    <property type="protein sequence ID" value="AUG29430.1"/>
    <property type="molecule type" value="Genomic_DNA"/>
</dbReference>
<reference evidence="1 2" key="1">
    <citation type="submission" date="2017-12" db="EMBL/GenBank/DDBJ databases">
        <title>Isolation and characterization of estrogens degradatiion strain Microbacterium hominis SJTG1.</title>
        <authorList>
            <person name="Xiong W."/>
            <person name="Yin C."/>
            <person name="Zheng D."/>
            <person name="Liang R."/>
        </authorList>
    </citation>
    <scope>NUCLEOTIDE SEQUENCE [LARGE SCALE GENOMIC DNA]</scope>
    <source>
        <strain evidence="1 2">SJTG1</strain>
    </source>
</reference>